<evidence type="ECO:0000313" key="1">
    <source>
        <dbReference type="EMBL" id="AHJ86945.1"/>
    </source>
</evidence>
<sequence length="92" mass="10443">MFTSAMTYGIIALSKPKENKMKTLQIVVNNVTKAEEVARQYNVKFEALMVGEVFSKLANISGTTDELIDFVDEFFLNSKVRPYYVNEILALI</sequence>
<gene>
    <name evidence="1" type="ORF">STP4a_090</name>
</gene>
<proteinExistence type="predicted"/>
<evidence type="ECO:0000313" key="2">
    <source>
        <dbReference type="Proteomes" id="UP000032000"/>
    </source>
</evidence>
<reference evidence="1" key="1">
    <citation type="submission" date="2015-06" db="EMBL/GenBank/DDBJ databases">
        <title>Genomic characterization of STP4-a, a novel T4 virulent phage infecting Salmonella.</title>
        <authorList>
            <person name="Li M."/>
            <person name="Wang J."/>
            <person name="Lin H."/>
            <person name="Han F."/>
        </authorList>
    </citation>
    <scope>NUCLEOTIDE SEQUENCE [LARGE SCALE GENOMIC DNA]</scope>
</reference>
<dbReference type="EMBL" id="KJ000058">
    <property type="protein sequence ID" value="AHJ86945.1"/>
    <property type="molecule type" value="Genomic_DNA"/>
</dbReference>
<dbReference type="Proteomes" id="UP000032000">
    <property type="component" value="Segment"/>
</dbReference>
<accession>A0A0B4L912</accession>
<protein>
    <submittedName>
        <fullName evidence="1">Uncharacterized protein</fullName>
    </submittedName>
</protein>
<dbReference type="RefSeq" id="YP_009126298.1">
    <property type="nucleotide sequence ID" value="NC_026607.2"/>
</dbReference>
<organism evidence="1 2">
    <name type="scientific">Salmonella phage STP4-a</name>
    <dbReference type="NCBI Taxonomy" id="1445860"/>
    <lineage>
        <taxon>Viruses</taxon>
        <taxon>Duplodnaviria</taxon>
        <taxon>Heunggongvirae</taxon>
        <taxon>Uroviricota</taxon>
        <taxon>Caudoviricetes</taxon>
        <taxon>Pantevenvirales</taxon>
        <taxon>Straboviridae</taxon>
        <taxon>Tevenvirinae</taxon>
        <taxon>Gelderlandvirus</taxon>
        <taxon>Gelderlandvirus stp4a</taxon>
    </lineage>
</organism>
<keyword evidence="2" id="KW-1185">Reference proteome</keyword>
<dbReference type="GeneID" id="23681108"/>
<dbReference type="KEGG" id="vg:23681108"/>
<name>A0A0B4L912_9CAUD</name>